<dbReference type="EMBL" id="CAJOBB010007351">
    <property type="protein sequence ID" value="CAF4184615.1"/>
    <property type="molecule type" value="Genomic_DNA"/>
</dbReference>
<gene>
    <name evidence="2" type="ORF">KXQ929_LOCUS39152</name>
</gene>
<feature type="region of interest" description="Disordered" evidence="1">
    <location>
        <begin position="1"/>
        <end position="32"/>
    </location>
</feature>
<evidence type="ECO:0000313" key="3">
    <source>
        <dbReference type="Proteomes" id="UP000663868"/>
    </source>
</evidence>
<name>A0A819ZY32_9BILA</name>
<proteinExistence type="predicted"/>
<feature type="non-terminal residue" evidence="2">
    <location>
        <position position="32"/>
    </location>
</feature>
<sequence length="32" mass="3740">MRQKLRRRGEKKASSIPLTQRPGVLNQSLKMM</sequence>
<evidence type="ECO:0000256" key="1">
    <source>
        <dbReference type="SAM" id="MobiDB-lite"/>
    </source>
</evidence>
<protein>
    <submittedName>
        <fullName evidence="2">Uncharacterized protein</fullName>
    </submittedName>
</protein>
<organism evidence="2 3">
    <name type="scientific">Adineta steineri</name>
    <dbReference type="NCBI Taxonomy" id="433720"/>
    <lineage>
        <taxon>Eukaryota</taxon>
        <taxon>Metazoa</taxon>
        <taxon>Spiralia</taxon>
        <taxon>Gnathifera</taxon>
        <taxon>Rotifera</taxon>
        <taxon>Eurotatoria</taxon>
        <taxon>Bdelloidea</taxon>
        <taxon>Adinetida</taxon>
        <taxon>Adinetidae</taxon>
        <taxon>Adineta</taxon>
    </lineage>
</organism>
<dbReference type="Proteomes" id="UP000663868">
    <property type="component" value="Unassembled WGS sequence"/>
</dbReference>
<feature type="compositionally biased region" description="Basic residues" evidence="1">
    <location>
        <begin position="1"/>
        <end position="10"/>
    </location>
</feature>
<reference evidence="2" key="1">
    <citation type="submission" date="2021-02" db="EMBL/GenBank/DDBJ databases">
        <authorList>
            <person name="Nowell W R."/>
        </authorList>
    </citation>
    <scope>NUCLEOTIDE SEQUENCE</scope>
</reference>
<comment type="caution">
    <text evidence="2">The sequence shown here is derived from an EMBL/GenBank/DDBJ whole genome shotgun (WGS) entry which is preliminary data.</text>
</comment>
<evidence type="ECO:0000313" key="2">
    <source>
        <dbReference type="EMBL" id="CAF4184615.1"/>
    </source>
</evidence>
<accession>A0A819ZY32</accession>
<dbReference type="AlphaFoldDB" id="A0A819ZY32"/>